<comment type="subcellular location">
    <subcellularLocation>
        <location evidence="2">Cytoplasm</location>
        <location evidence="2">Perinuclear region</location>
    </subcellularLocation>
    <subcellularLocation>
        <location evidence="1">Lysosome membrane</location>
        <topology evidence="1">Multi-pass membrane protein</topology>
    </subcellularLocation>
</comment>
<dbReference type="InParanoid" id="A0A1S4G4V7"/>
<evidence type="ECO:0000256" key="6">
    <source>
        <dbReference type="ARBA" id="ARBA00022989"/>
    </source>
</evidence>
<name>A0A1S4G4V7_AEDAE</name>
<evidence type="ECO:0000256" key="4">
    <source>
        <dbReference type="ARBA" id="ARBA00022490"/>
    </source>
</evidence>
<keyword evidence="6" id="KW-1133">Transmembrane helix</keyword>
<dbReference type="FunCoup" id="A0A1S4G4V7">
    <property type="interactions" value="6"/>
</dbReference>
<accession>A0A1S4G4V7</accession>
<gene>
    <name evidence="12" type="primary">5579391</name>
</gene>
<dbReference type="AlphaFoldDB" id="A0A1S4G4V7"/>
<evidence type="ECO:0000256" key="3">
    <source>
        <dbReference type="ARBA" id="ARBA00008090"/>
    </source>
</evidence>
<dbReference type="EnsemblMetazoa" id="AAEL015493-RA">
    <property type="protein sequence ID" value="AAEL015493-PA"/>
    <property type="gene ID" value="AAEL015493"/>
</dbReference>
<dbReference type="Proteomes" id="UP000008820">
    <property type="component" value="Chromosome 2"/>
</dbReference>
<comment type="subunit">
    <text evidence="11">Interacts with BRI3BP. Interacts with MGAT1 and IFITM3.</text>
</comment>
<evidence type="ECO:0000256" key="1">
    <source>
        <dbReference type="ARBA" id="ARBA00004155"/>
    </source>
</evidence>
<evidence type="ECO:0000256" key="8">
    <source>
        <dbReference type="ARBA" id="ARBA00023228"/>
    </source>
</evidence>
<evidence type="ECO:0000313" key="13">
    <source>
        <dbReference type="Proteomes" id="UP000008820"/>
    </source>
</evidence>
<dbReference type="GO" id="GO:0005765">
    <property type="term" value="C:lysosomal membrane"/>
    <property type="evidence" value="ECO:0007669"/>
    <property type="project" value="UniProtKB-SubCell"/>
</dbReference>
<reference evidence="12" key="2">
    <citation type="submission" date="2020-05" db="UniProtKB">
        <authorList>
            <consortium name="EnsemblMetazoa"/>
        </authorList>
    </citation>
    <scope>IDENTIFICATION</scope>
    <source>
        <strain evidence="12">LVP_AGWG</strain>
    </source>
</reference>
<keyword evidence="8" id="KW-0458">Lysosome</keyword>
<evidence type="ECO:0000256" key="9">
    <source>
        <dbReference type="ARBA" id="ARBA00035284"/>
    </source>
</evidence>
<evidence type="ECO:0000256" key="2">
    <source>
        <dbReference type="ARBA" id="ARBA00004556"/>
    </source>
</evidence>
<dbReference type="GO" id="GO:0048471">
    <property type="term" value="C:perinuclear region of cytoplasm"/>
    <property type="evidence" value="ECO:0007669"/>
    <property type="project" value="UniProtKB-SubCell"/>
</dbReference>
<protein>
    <recommendedName>
        <fullName evidence="9">Membrane protein BRI3</fullName>
    </recommendedName>
    <alternativeName>
        <fullName evidence="10">Brain protein I3</fullName>
    </alternativeName>
</protein>
<dbReference type="OrthoDB" id="2564984at2759"/>
<dbReference type="InterPro" id="IPR019317">
    <property type="entry name" value="BRI3"/>
</dbReference>
<reference evidence="12 13" key="1">
    <citation type="submission" date="2017-06" db="EMBL/GenBank/DDBJ databases">
        <title>Aedes aegypti genome working group (AGWG) sequencing and assembly.</title>
        <authorList>
            <consortium name="Aedes aegypti Genome Working Group (AGWG)"/>
            <person name="Matthews B.J."/>
        </authorList>
    </citation>
    <scope>NUCLEOTIDE SEQUENCE [LARGE SCALE GENOMIC DNA]</scope>
    <source>
        <strain evidence="12 13">LVP_AGWG</strain>
    </source>
</reference>
<evidence type="ECO:0000256" key="7">
    <source>
        <dbReference type="ARBA" id="ARBA00023136"/>
    </source>
</evidence>
<evidence type="ECO:0000256" key="5">
    <source>
        <dbReference type="ARBA" id="ARBA00022692"/>
    </source>
</evidence>
<proteinExistence type="inferred from homology"/>
<keyword evidence="13" id="KW-1185">Reference proteome</keyword>
<dbReference type="PANTHER" id="PTHR13551">
    <property type="entry name" value="BRAIN PROTEIN I3"/>
    <property type="match status" value="1"/>
</dbReference>
<dbReference type="VEuPathDB" id="VectorBase:AAEL015493"/>
<organism evidence="12 13">
    <name type="scientific">Aedes aegypti</name>
    <name type="common">Yellowfever mosquito</name>
    <name type="synonym">Culex aegypti</name>
    <dbReference type="NCBI Taxonomy" id="7159"/>
    <lineage>
        <taxon>Eukaryota</taxon>
        <taxon>Metazoa</taxon>
        <taxon>Ecdysozoa</taxon>
        <taxon>Arthropoda</taxon>
        <taxon>Hexapoda</taxon>
        <taxon>Insecta</taxon>
        <taxon>Pterygota</taxon>
        <taxon>Neoptera</taxon>
        <taxon>Endopterygota</taxon>
        <taxon>Diptera</taxon>
        <taxon>Nematocera</taxon>
        <taxon>Culicoidea</taxon>
        <taxon>Culicidae</taxon>
        <taxon>Culicinae</taxon>
        <taxon>Aedini</taxon>
        <taxon>Aedes</taxon>
        <taxon>Stegomyia</taxon>
    </lineage>
</organism>
<evidence type="ECO:0000313" key="12">
    <source>
        <dbReference type="EnsemblMetazoa" id="AAEL015493-PA"/>
    </source>
</evidence>
<comment type="similarity">
    <text evidence="3">Belongs to the BRI3 family.</text>
</comment>
<evidence type="ECO:0000256" key="10">
    <source>
        <dbReference type="ARBA" id="ARBA00035449"/>
    </source>
</evidence>
<evidence type="ECO:0000256" key="11">
    <source>
        <dbReference type="ARBA" id="ARBA00046593"/>
    </source>
</evidence>
<keyword evidence="7" id="KW-0472">Membrane</keyword>
<sequence length="154" mass="15951">MASSNLPPTYAEVMAENTQQMGQDSAAVITVAPSAPYPQQAYYPSPYPNVPAQPMPNYGSMDSSAAKVPLPIVVPPSGPSGGPGGSGIAATTTTHVVIPQEIIVVGGCPACRIGMLEDDYTCCGICCAIFFFPVGILCCLAMKNRRCTNCGAQF</sequence>
<keyword evidence="5" id="KW-0812">Transmembrane</keyword>
<dbReference type="Pfam" id="PF10164">
    <property type="entry name" value="BRI3"/>
    <property type="match status" value="1"/>
</dbReference>
<dbReference type="PANTHER" id="PTHR13551:SF1">
    <property type="entry name" value="MEMBRANE PROTEIN BRI3"/>
    <property type="match status" value="1"/>
</dbReference>
<keyword evidence="4" id="KW-0963">Cytoplasm</keyword>